<sequence>LPGTIPEAYAGPNAEHWKSAVEEELLNLNANHVYETVLIPEGVTPITSKPVFRIKHNHTGNVERYKA</sequence>
<accession>A0A0C9U402</accession>
<dbReference type="OrthoDB" id="2687355at2759"/>
<dbReference type="HOGENOM" id="CLU_191102_0_0_1"/>
<feature type="non-terminal residue" evidence="1">
    <location>
        <position position="1"/>
    </location>
</feature>
<reference evidence="2" key="2">
    <citation type="submission" date="2015-01" db="EMBL/GenBank/DDBJ databases">
        <title>Evolutionary Origins and Diversification of the Mycorrhizal Mutualists.</title>
        <authorList>
            <consortium name="DOE Joint Genome Institute"/>
            <consortium name="Mycorrhizal Genomics Consortium"/>
            <person name="Kohler A."/>
            <person name="Kuo A."/>
            <person name="Nagy L.G."/>
            <person name="Floudas D."/>
            <person name="Copeland A."/>
            <person name="Barry K.W."/>
            <person name="Cichocki N."/>
            <person name="Veneault-Fourrey C."/>
            <person name="LaButti K."/>
            <person name="Lindquist E.A."/>
            <person name="Lipzen A."/>
            <person name="Lundell T."/>
            <person name="Morin E."/>
            <person name="Murat C."/>
            <person name="Riley R."/>
            <person name="Ohm R."/>
            <person name="Sun H."/>
            <person name="Tunlid A."/>
            <person name="Henrissat B."/>
            <person name="Grigoriev I.V."/>
            <person name="Hibbett D.S."/>
            <person name="Martin F."/>
        </authorList>
    </citation>
    <scope>NUCLEOTIDE SEQUENCE [LARGE SCALE GENOMIC DNA]</scope>
    <source>
        <strain evidence="2">ATCC 200175</strain>
    </source>
</reference>
<reference evidence="1 2" key="1">
    <citation type="submission" date="2014-06" db="EMBL/GenBank/DDBJ databases">
        <authorList>
            <consortium name="DOE Joint Genome Institute"/>
            <person name="Kuo A."/>
            <person name="Kohler A."/>
            <person name="Nagy L.G."/>
            <person name="Floudas D."/>
            <person name="Copeland A."/>
            <person name="Barry K.W."/>
            <person name="Cichocki N."/>
            <person name="Veneault-Fourrey C."/>
            <person name="LaButti K."/>
            <person name="Lindquist E.A."/>
            <person name="Lipzen A."/>
            <person name="Lundell T."/>
            <person name="Morin E."/>
            <person name="Murat C."/>
            <person name="Sun H."/>
            <person name="Tunlid A."/>
            <person name="Henrissat B."/>
            <person name="Grigoriev I.V."/>
            <person name="Hibbett D.S."/>
            <person name="Martin F."/>
            <person name="Nordberg H.P."/>
            <person name="Cantor M.N."/>
            <person name="Hua S.X."/>
        </authorList>
    </citation>
    <scope>NUCLEOTIDE SEQUENCE [LARGE SCALE GENOMIC DNA]</scope>
    <source>
        <strain evidence="1 2">ATCC 200175</strain>
    </source>
</reference>
<dbReference type="Proteomes" id="UP000053647">
    <property type="component" value="Unassembled WGS sequence"/>
</dbReference>
<protein>
    <submittedName>
        <fullName evidence="1">Uncharacterized protein</fullName>
    </submittedName>
</protein>
<dbReference type="EMBL" id="KN819345">
    <property type="protein sequence ID" value="KIJ14172.1"/>
    <property type="molecule type" value="Genomic_DNA"/>
</dbReference>
<evidence type="ECO:0000313" key="2">
    <source>
        <dbReference type="Proteomes" id="UP000053647"/>
    </source>
</evidence>
<name>A0A0C9U402_PAXIN</name>
<gene>
    <name evidence="1" type="ORF">PAXINDRAFT_79847</name>
</gene>
<evidence type="ECO:0000313" key="1">
    <source>
        <dbReference type="EMBL" id="KIJ14172.1"/>
    </source>
</evidence>
<dbReference type="AlphaFoldDB" id="A0A0C9U402"/>
<keyword evidence="2" id="KW-1185">Reference proteome</keyword>
<organism evidence="1 2">
    <name type="scientific">Paxillus involutus ATCC 200175</name>
    <dbReference type="NCBI Taxonomy" id="664439"/>
    <lineage>
        <taxon>Eukaryota</taxon>
        <taxon>Fungi</taxon>
        <taxon>Dikarya</taxon>
        <taxon>Basidiomycota</taxon>
        <taxon>Agaricomycotina</taxon>
        <taxon>Agaricomycetes</taxon>
        <taxon>Agaricomycetidae</taxon>
        <taxon>Boletales</taxon>
        <taxon>Paxilineae</taxon>
        <taxon>Paxillaceae</taxon>
        <taxon>Paxillus</taxon>
    </lineage>
</organism>
<proteinExistence type="predicted"/>